<accession>A0A0L0EZ35</accession>
<feature type="domain" description="G" evidence="1">
    <location>
        <begin position="33"/>
        <end position="82"/>
    </location>
</feature>
<dbReference type="SUPFAM" id="SSF52540">
    <property type="entry name" value="P-loop containing nucleoside triphosphate hydrolases"/>
    <property type="match status" value="1"/>
</dbReference>
<reference evidence="2 3" key="1">
    <citation type="submission" date="2011-02" db="EMBL/GenBank/DDBJ databases">
        <title>The Genome Sequence of Sphaeroforma arctica JP610.</title>
        <authorList>
            <consortium name="The Broad Institute Genome Sequencing Platform"/>
            <person name="Russ C."/>
            <person name="Cuomo C."/>
            <person name="Young S.K."/>
            <person name="Zeng Q."/>
            <person name="Gargeya S."/>
            <person name="Alvarado L."/>
            <person name="Berlin A."/>
            <person name="Chapman S.B."/>
            <person name="Chen Z."/>
            <person name="Freedman E."/>
            <person name="Gellesch M."/>
            <person name="Goldberg J."/>
            <person name="Griggs A."/>
            <person name="Gujja S."/>
            <person name="Heilman E."/>
            <person name="Heiman D."/>
            <person name="Howarth C."/>
            <person name="Mehta T."/>
            <person name="Neiman D."/>
            <person name="Pearson M."/>
            <person name="Roberts A."/>
            <person name="Saif S."/>
            <person name="Shea T."/>
            <person name="Shenoy N."/>
            <person name="Sisk P."/>
            <person name="Stolte C."/>
            <person name="Sykes S."/>
            <person name="White J."/>
            <person name="Yandava C."/>
            <person name="Burger G."/>
            <person name="Gray M.W."/>
            <person name="Holland P.W.H."/>
            <person name="King N."/>
            <person name="Lang F.B.F."/>
            <person name="Roger A.J."/>
            <person name="Ruiz-Trillo I."/>
            <person name="Haas B."/>
            <person name="Nusbaum C."/>
            <person name="Birren B."/>
        </authorList>
    </citation>
    <scope>NUCLEOTIDE SEQUENCE [LARGE SCALE GENOMIC DNA]</scope>
    <source>
        <strain evidence="2 3">JP610</strain>
    </source>
</reference>
<keyword evidence="3" id="KW-1185">Reference proteome</keyword>
<dbReference type="AlphaFoldDB" id="A0A0L0EZ35"/>
<organism evidence="2 3">
    <name type="scientific">Sphaeroforma arctica JP610</name>
    <dbReference type="NCBI Taxonomy" id="667725"/>
    <lineage>
        <taxon>Eukaryota</taxon>
        <taxon>Ichthyosporea</taxon>
        <taxon>Ichthyophonida</taxon>
        <taxon>Sphaeroforma</taxon>
    </lineage>
</organism>
<dbReference type="EMBL" id="KQ253837">
    <property type="protein sequence ID" value="KNC69666.1"/>
    <property type="molecule type" value="Genomic_DNA"/>
</dbReference>
<dbReference type="RefSeq" id="XP_014143568.1">
    <property type="nucleotide sequence ID" value="XM_014288093.1"/>
</dbReference>
<protein>
    <recommendedName>
        <fullName evidence="1">G domain-containing protein</fullName>
    </recommendedName>
</protein>
<dbReference type="Proteomes" id="UP000054560">
    <property type="component" value="Unassembled WGS sequence"/>
</dbReference>
<dbReference type="GeneID" id="25918324"/>
<dbReference type="Gene3D" id="3.40.50.300">
    <property type="entry name" value="P-loop containing nucleotide triphosphate hydrolases"/>
    <property type="match status" value="1"/>
</dbReference>
<feature type="non-terminal residue" evidence="2">
    <location>
        <position position="82"/>
    </location>
</feature>
<dbReference type="Pfam" id="PF01926">
    <property type="entry name" value="MMR_HSR1"/>
    <property type="match status" value="1"/>
</dbReference>
<dbReference type="InterPro" id="IPR027417">
    <property type="entry name" value="P-loop_NTPase"/>
</dbReference>
<evidence type="ECO:0000259" key="1">
    <source>
        <dbReference type="Pfam" id="PF01926"/>
    </source>
</evidence>
<sequence>MDIKDILVVAFKGFVSAVSFAKNENIRYWFFSGKSTLMKALLQIDPSETDVLQVSALSGTTKDAQAFLWQLKGCEFVILDFP</sequence>
<evidence type="ECO:0000313" key="2">
    <source>
        <dbReference type="EMBL" id="KNC69666.1"/>
    </source>
</evidence>
<dbReference type="InterPro" id="IPR006073">
    <property type="entry name" value="GTP-bd"/>
</dbReference>
<evidence type="ECO:0000313" key="3">
    <source>
        <dbReference type="Proteomes" id="UP000054560"/>
    </source>
</evidence>
<proteinExistence type="predicted"/>
<name>A0A0L0EZ35_9EUKA</name>
<dbReference type="GO" id="GO:0005525">
    <property type="term" value="F:GTP binding"/>
    <property type="evidence" value="ECO:0007669"/>
    <property type="project" value="InterPro"/>
</dbReference>
<gene>
    <name evidence="2" type="ORF">SARC_17820</name>
</gene>